<reference evidence="2" key="1">
    <citation type="submission" date="2016-04" db="EMBL/GenBank/DDBJ databases">
        <authorList>
            <person name="Evans L.H."/>
            <person name="Alamgir A."/>
            <person name="Owens N."/>
            <person name="Weber N.D."/>
            <person name="Virtaneva K."/>
            <person name="Barbian K."/>
            <person name="Babar A."/>
            <person name="Rosenke K."/>
        </authorList>
    </citation>
    <scope>NUCLEOTIDE SEQUENCE</scope>
    <source>
        <strain evidence="2">86</strain>
    </source>
</reference>
<dbReference type="EMBL" id="FLUN01000001">
    <property type="protein sequence ID" value="SBV94227.1"/>
    <property type="molecule type" value="Genomic_DNA"/>
</dbReference>
<dbReference type="InterPro" id="IPR023385">
    <property type="entry name" value="YopX-like_C"/>
</dbReference>
<dbReference type="InterPro" id="IPR019096">
    <property type="entry name" value="YopX_protein"/>
</dbReference>
<dbReference type="Gene3D" id="2.30.30.290">
    <property type="entry name" value="YopX-like domains"/>
    <property type="match status" value="1"/>
</dbReference>
<dbReference type="InterPro" id="IPR010024">
    <property type="entry name" value="CHP16711"/>
</dbReference>
<gene>
    <name evidence="2" type="ORF">KL86CLO1_10485</name>
</gene>
<proteinExistence type="predicted"/>
<sequence length="134" mass="15213">MREYLFRGKRLDNGEWVEGFLTSARTIGVVSPIGNYGEYVIDPATVGQYTGLKDKHGKRIFEGDVLRNTSNPAWALQLVKYGYCKSWVVDDFTDKQANPKTRQMKKCCYITASDIIYEVIGNIHNNPELLEATT</sequence>
<name>A0A212J494_9FIRM</name>
<accession>A0A212J494</accession>
<dbReference type="Pfam" id="PF09643">
    <property type="entry name" value="YopX"/>
    <property type="match status" value="1"/>
</dbReference>
<evidence type="ECO:0000313" key="2">
    <source>
        <dbReference type="EMBL" id="SBV94227.1"/>
    </source>
</evidence>
<dbReference type="NCBIfam" id="TIGR01671">
    <property type="entry name" value="phage_TIGR01671"/>
    <property type="match status" value="1"/>
</dbReference>
<protein>
    <recommendedName>
        <fullName evidence="1">YopX protein domain-containing protein</fullName>
    </recommendedName>
</protein>
<feature type="domain" description="YopX protein" evidence="1">
    <location>
        <begin position="38"/>
        <end position="131"/>
    </location>
</feature>
<dbReference type="AlphaFoldDB" id="A0A212J494"/>
<evidence type="ECO:0000259" key="1">
    <source>
        <dbReference type="Pfam" id="PF09643"/>
    </source>
</evidence>
<dbReference type="SUPFAM" id="SSF159006">
    <property type="entry name" value="YopX-like"/>
    <property type="match status" value="1"/>
</dbReference>
<organism evidence="2">
    <name type="scientific">uncultured Eubacteriales bacterium</name>
    <dbReference type="NCBI Taxonomy" id="172733"/>
    <lineage>
        <taxon>Bacteria</taxon>
        <taxon>Bacillati</taxon>
        <taxon>Bacillota</taxon>
        <taxon>Clostridia</taxon>
        <taxon>Eubacteriales</taxon>
        <taxon>environmental samples</taxon>
    </lineage>
</organism>